<name>A0A317YJ58_MAIZE</name>
<sequence>MPFFSGKTNCRGERIRLFFW</sequence>
<protein>
    <submittedName>
        <fullName evidence="1">Uncharacterized protein</fullName>
    </submittedName>
</protein>
<evidence type="ECO:0000313" key="1">
    <source>
        <dbReference type="EMBL" id="PWZ58738.1"/>
    </source>
</evidence>
<dbReference type="Proteomes" id="UP000251960">
    <property type="component" value="Chromosome 1"/>
</dbReference>
<gene>
    <name evidence="1" type="ORF">Zm00014a_004084</name>
</gene>
<reference evidence="1" key="1">
    <citation type="journal article" date="2018" name="Nat. Genet.">
        <title>Extensive intraspecific gene order and gene structural variations between Mo17 and other maize genomes.</title>
        <authorList>
            <person name="Sun S."/>
            <person name="Zhou Y."/>
            <person name="Chen J."/>
            <person name="Shi J."/>
            <person name="Zhao H."/>
            <person name="Zhao H."/>
            <person name="Song W."/>
            <person name="Zhang M."/>
            <person name="Cui Y."/>
            <person name="Dong X."/>
            <person name="Liu H."/>
            <person name="Ma X."/>
            <person name="Jiao Y."/>
            <person name="Wang B."/>
            <person name="Wei X."/>
            <person name="Stein J.C."/>
            <person name="Glaubitz J.C."/>
            <person name="Lu F."/>
            <person name="Yu G."/>
            <person name="Liang C."/>
            <person name="Fengler K."/>
            <person name="Li B."/>
            <person name="Rafalski A."/>
            <person name="Schnable P.S."/>
            <person name="Ware D.H."/>
            <person name="Buckler E.S."/>
            <person name="Lai J."/>
        </authorList>
    </citation>
    <scope>NUCLEOTIDE SEQUENCE [LARGE SCALE GENOMIC DNA]</scope>
    <source>
        <tissue evidence="1">Seedling</tissue>
    </source>
</reference>
<proteinExistence type="predicted"/>
<dbReference type="AlphaFoldDB" id="A0A317YJ58"/>
<dbReference type="EMBL" id="NCVQ01000001">
    <property type="protein sequence ID" value="PWZ58738.1"/>
    <property type="molecule type" value="Genomic_DNA"/>
</dbReference>
<comment type="caution">
    <text evidence="1">The sequence shown here is derived from an EMBL/GenBank/DDBJ whole genome shotgun (WGS) entry which is preliminary data.</text>
</comment>
<accession>A0A317YJ58</accession>
<organism evidence="1">
    <name type="scientific">Zea mays</name>
    <name type="common">Maize</name>
    <dbReference type="NCBI Taxonomy" id="4577"/>
    <lineage>
        <taxon>Eukaryota</taxon>
        <taxon>Viridiplantae</taxon>
        <taxon>Streptophyta</taxon>
        <taxon>Embryophyta</taxon>
        <taxon>Tracheophyta</taxon>
        <taxon>Spermatophyta</taxon>
        <taxon>Magnoliopsida</taxon>
        <taxon>Liliopsida</taxon>
        <taxon>Poales</taxon>
        <taxon>Poaceae</taxon>
        <taxon>PACMAD clade</taxon>
        <taxon>Panicoideae</taxon>
        <taxon>Andropogonodae</taxon>
        <taxon>Andropogoneae</taxon>
        <taxon>Tripsacinae</taxon>
        <taxon>Zea</taxon>
    </lineage>
</organism>